<dbReference type="EMBL" id="FQTY01000022">
    <property type="protein sequence ID" value="SHF13893.1"/>
    <property type="molecule type" value="Genomic_DNA"/>
</dbReference>
<protein>
    <submittedName>
        <fullName evidence="1">Uncharacterized protein</fullName>
    </submittedName>
</protein>
<accession>A0A1M4Z728</accession>
<evidence type="ECO:0000313" key="2">
    <source>
        <dbReference type="Proteomes" id="UP000184114"/>
    </source>
</evidence>
<name>A0A1M4Z728_9FIRM</name>
<sequence length="52" mass="6310">MFSYNVAEAIPYKSFKEMINIVKEELAKDRYIEVWDKFIYSAEKWEENSKVV</sequence>
<gene>
    <name evidence="1" type="ORF">SAMN02745784_02940</name>
</gene>
<dbReference type="GeneID" id="90996677"/>
<reference evidence="2" key="1">
    <citation type="submission" date="2016-11" db="EMBL/GenBank/DDBJ databases">
        <authorList>
            <person name="Varghese N."/>
            <person name="Submissions S."/>
        </authorList>
    </citation>
    <scope>NUCLEOTIDE SEQUENCE [LARGE SCALE GENOMIC DNA]</scope>
    <source>
        <strain evidence="2">DSM 18095</strain>
    </source>
</reference>
<evidence type="ECO:0000313" key="1">
    <source>
        <dbReference type="EMBL" id="SHF13893.1"/>
    </source>
</evidence>
<dbReference type="AlphaFoldDB" id="A0A1M4Z728"/>
<proteinExistence type="predicted"/>
<dbReference type="RefSeq" id="WP_159429209.1">
    <property type="nucleotide sequence ID" value="NZ_FQTY01000022.1"/>
</dbReference>
<keyword evidence="2" id="KW-1185">Reference proteome</keyword>
<organism evidence="1 2">
    <name type="scientific">Tissierella praeacuta DSM 18095</name>
    <dbReference type="NCBI Taxonomy" id="1123404"/>
    <lineage>
        <taxon>Bacteria</taxon>
        <taxon>Bacillati</taxon>
        <taxon>Bacillota</taxon>
        <taxon>Tissierellia</taxon>
        <taxon>Tissierellales</taxon>
        <taxon>Tissierellaceae</taxon>
        <taxon>Tissierella</taxon>
    </lineage>
</organism>
<dbReference type="Proteomes" id="UP000184114">
    <property type="component" value="Unassembled WGS sequence"/>
</dbReference>
<dbReference type="STRING" id="1123404.SAMN02745784_02940"/>